<evidence type="ECO:0000256" key="7">
    <source>
        <dbReference type="PROSITE-ProRule" id="PRU00117"/>
    </source>
</evidence>
<proteinExistence type="evidence at transcript level"/>
<dbReference type="AlphaFoldDB" id="U5ESK0"/>
<comment type="catalytic activity">
    <reaction evidence="6">
        <text>ATP + H2O = ADP + phosphate + H(+)</text>
        <dbReference type="Rhea" id="RHEA:13065"/>
        <dbReference type="ChEBI" id="CHEBI:15377"/>
        <dbReference type="ChEBI" id="CHEBI:15378"/>
        <dbReference type="ChEBI" id="CHEBI:30616"/>
        <dbReference type="ChEBI" id="CHEBI:43474"/>
        <dbReference type="ChEBI" id="CHEBI:456216"/>
        <dbReference type="EC" id="3.6.4.13"/>
    </reaction>
</comment>
<dbReference type="InterPro" id="IPR004087">
    <property type="entry name" value="KH_dom"/>
</dbReference>
<organism evidence="12">
    <name type="scientific">Corethrella appendiculata</name>
    <dbReference type="NCBI Taxonomy" id="1370023"/>
    <lineage>
        <taxon>Eukaryota</taxon>
        <taxon>Metazoa</taxon>
        <taxon>Ecdysozoa</taxon>
        <taxon>Arthropoda</taxon>
        <taxon>Hexapoda</taxon>
        <taxon>Insecta</taxon>
        <taxon>Pterygota</taxon>
        <taxon>Neoptera</taxon>
        <taxon>Endopterygota</taxon>
        <taxon>Diptera</taxon>
        <taxon>Nematocera</taxon>
        <taxon>Culicoidea</taxon>
        <taxon>Chaoboridae</taxon>
        <taxon>Corethrella</taxon>
    </lineage>
</organism>
<keyword evidence="5 8" id="KW-0067">ATP-binding</keyword>
<feature type="compositionally biased region" description="Basic and acidic residues" evidence="9">
    <location>
        <begin position="661"/>
        <end position="733"/>
    </location>
</feature>
<feature type="non-terminal residue" evidence="12">
    <location>
        <position position="1"/>
    </location>
</feature>
<name>U5ESK0_9DIPT</name>
<reference evidence="12" key="1">
    <citation type="journal article" date="2014" name="Insect Biochem. Mol. Biol.">
        <title>An insight into the sialome of the frog biting fly, Corethrella appendiculata.</title>
        <authorList>
            <person name="Ribeiro J.M.C."/>
            <person name="Chagas A.C."/>
            <person name="Pham V.M."/>
            <person name="Lounibos L.P."/>
            <person name="Calvo E."/>
        </authorList>
    </citation>
    <scope>NUCLEOTIDE SEQUENCE</scope>
    <source>
        <tissue evidence="12">Salivary glands</tissue>
    </source>
</reference>
<feature type="compositionally biased region" description="Basic and acidic residues" evidence="9">
    <location>
        <begin position="743"/>
        <end position="752"/>
    </location>
</feature>
<dbReference type="InterPro" id="IPR014001">
    <property type="entry name" value="Helicase_ATP-bd"/>
</dbReference>
<feature type="compositionally biased region" description="Polar residues" evidence="9">
    <location>
        <begin position="44"/>
        <end position="54"/>
    </location>
</feature>
<evidence type="ECO:0000256" key="8">
    <source>
        <dbReference type="RuleBase" id="RU000492"/>
    </source>
</evidence>
<evidence type="ECO:0000259" key="10">
    <source>
        <dbReference type="PROSITE" id="PS51192"/>
    </source>
</evidence>
<protein>
    <recommendedName>
        <fullName evidence="1">RNA helicase</fullName>
        <ecNumber evidence="1">3.6.4.13</ecNumber>
    </recommendedName>
</protein>
<keyword evidence="3 8" id="KW-0378">Hydrolase</keyword>
<dbReference type="InterPro" id="IPR001650">
    <property type="entry name" value="Helicase_C-like"/>
</dbReference>
<feature type="compositionally biased region" description="Polar residues" evidence="9">
    <location>
        <begin position="79"/>
        <end position="94"/>
    </location>
</feature>
<dbReference type="SUPFAM" id="SSF52540">
    <property type="entry name" value="P-loop containing nucleoside triphosphate hydrolases"/>
    <property type="match status" value="1"/>
</dbReference>
<evidence type="ECO:0000259" key="11">
    <source>
        <dbReference type="PROSITE" id="PS51194"/>
    </source>
</evidence>
<dbReference type="CDD" id="cd00105">
    <property type="entry name" value="KH-I"/>
    <property type="match status" value="1"/>
</dbReference>
<feature type="region of interest" description="Disordered" evidence="9">
    <location>
        <begin position="661"/>
        <end position="799"/>
    </location>
</feature>
<feature type="compositionally biased region" description="Polar residues" evidence="9">
    <location>
        <begin position="7"/>
        <end position="27"/>
    </location>
</feature>
<dbReference type="EC" id="3.6.4.13" evidence="1"/>
<dbReference type="SMART" id="SM00490">
    <property type="entry name" value="HELICc"/>
    <property type="match status" value="1"/>
</dbReference>
<dbReference type="Gene3D" id="3.40.50.300">
    <property type="entry name" value="P-loop containing nucleotide triphosphate hydrolases"/>
    <property type="match status" value="2"/>
</dbReference>
<dbReference type="Gene3D" id="3.30.1370.10">
    <property type="entry name" value="K Homology domain, type 1"/>
    <property type="match status" value="1"/>
</dbReference>
<evidence type="ECO:0000256" key="5">
    <source>
        <dbReference type="ARBA" id="ARBA00022840"/>
    </source>
</evidence>
<feature type="compositionally biased region" description="Basic and acidic residues" evidence="9">
    <location>
        <begin position="777"/>
        <end position="790"/>
    </location>
</feature>
<comment type="similarity">
    <text evidence="8">Belongs to the DEAD box helicase family.</text>
</comment>
<evidence type="ECO:0000313" key="12">
    <source>
        <dbReference type="EMBL" id="JAB56657.1"/>
    </source>
</evidence>
<dbReference type="EMBL" id="GANO01003214">
    <property type="protein sequence ID" value="JAB56657.1"/>
    <property type="molecule type" value="mRNA"/>
</dbReference>
<feature type="region of interest" description="Disordered" evidence="9">
    <location>
        <begin position="1"/>
        <end position="108"/>
    </location>
</feature>
<dbReference type="CDD" id="cd17958">
    <property type="entry name" value="DEADc_DDX43_DDX53"/>
    <property type="match status" value="1"/>
</dbReference>
<sequence length="799" mass="90417">EEDWDNETTLSGQPKSNSSSLNNSFEQRATIHEKPRSPIKRNYDQSSMNKFNNSGGDYRRNDRFNNNRNGSSNGGGSRVFQNTKFRNEYNNNDGNDFRRRENISDDRPTERIEINPEHVGLIIGKGGSNIRQLQDDSGARISVDKTPNDNSMNEVIVRGSSEQIEKARNAIQELINQKTYSIFDRKPEPQKTEPEEFAPIDWDLASKMADEARKIRWAKCPELLKNFYNEPEEITRMTDAEVEKFRIEQNNVVVDRTLKNKSQSNDPIPKPISEFHHILSDYPDLLEEIRKQGFSKPSPIQCQSWPILLKGEDLIGIAQTGTGKTLAFLIPAFIHIINQPIPRGQRGGPNVLVLAPTRELALQIEKEVFKYQFRDIKAVCLYGGTERQAQINTVKEGVEIIIATPGRLNDLVNSNIIDITTVTYLVLDEADRMLDLGFEPQIRKVLLDIRPDRQSVMTSATWPYGVRRLADSYMNNPIQVYVGSLDLAATHTVTQFVEIVDEDDKYDRLIEFVKGMGPTDKAIIFLGKKARADHLSSEFVLMGIACQSIHGDRDQRDREQALEDIKSGSVKILIATDVASRGIDIEDITHVINYDFPRNIEEYVHRVGRTGRAGKSGSSLSFVTKSDWGVAGELIEILKEAEQNVPDELQEMADRFAAMKERRRREGGFGNRGRRDGHGDNQDNRDRNFGDRKKEDNDGRGGNESRDFGRGGDRGNRGGYRGDRGNYGRDRGGRGGSGGERGGYNRENRFDNSEASGVDSGGSYRRDFHSNRQNNDYGDRSRGRGEERGGNRFNSNRRN</sequence>
<evidence type="ECO:0000256" key="6">
    <source>
        <dbReference type="ARBA" id="ARBA00047984"/>
    </source>
</evidence>
<dbReference type="Pfam" id="PF00013">
    <property type="entry name" value="KH_1"/>
    <property type="match status" value="1"/>
</dbReference>
<keyword evidence="7" id="KW-0694">RNA-binding</keyword>
<dbReference type="CDD" id="cd18787">
    <property type="entry name" value="SF2_C_DEAD"/>
    <property type="match status" value="1"/>
</dbReference>
<dbReference type="FunFam" id="3.40.50.300:FF:000079">
    <property type="entry name" value="probable ATP-dependent RNA helicase DDX17"/>
    <property type="match status" value="1"/>
</dbReference>
<feature type="domain" description="Helicase C-terminal" evidence="11">
    <location>
        <begin position="505"/>
        <end position="653"/>
    </location>
</feature>
<dbReference type="InterPro" id="IPR011545">
    <property type="entry name" value="DEAD/DEAH_box_helicase_dom"/>
</dbReference>
<dbReference type="InterPro" id="IPR027417">
    <property type="entry name" value="P-loop_NTPase"/>
</dbReference>
<dbReference type="SMART" id="SM00322">
    <property type="entry name" value="KH"/>
    <property type="match status" value="1"/>
</dbReference>
<keyword evidence="4 8" id="KW-0347">Helicase</keyword>
<dbReference type="Pfam" id="PF00271">
    <property type="entry name" value="Helicase_C"/>
    <property type="match status" value="1"/>
</dbReference>
<evidence type="ECO:0000256" key="4">
    <source>
        <dbReference type="ARBA" id="ARBA00022806"/>
    </source>
</evidence>
<dbReference type="PROSITE" id="PS51194">
    <property type="entry name" value="HELICASE_CTER"/>
    <property type="match status" value="1"/>
</dbReference>
<dbReference type="Pfam" id="PF00270">
    <property type="entry name" value="DEAD"/>
    <property type="match status" value="1"/>
</dbReference>
<dbReference type="SUPFAM" id="SSF54791">
    <property type="entry name" value="Eukaryotic type KH-domain (KH-domain type I)"/>
    <property type="match status" value="1"/>
</dbReference>
<evidence type="ECO:0000256" key="3">
    <source>
        <dbReference type="ARBA" id="ARBA00022801"/>
    </source>
</evidence>
<evidence type="ECO:0000256" key="2">
    <source>
        <dbReference type="ARBA" id="ARBA00022741"/>
    </source>
</evidence>
<dbReference type="GO" id="GO:0003723">
    <property type="term" value="F:RNA binding"/>
    <property type="evidence" value="ECO:0007669"/>
    <property type="project" value="UniProtKB-UniRule"/>
</dbReference>
<dbReference type="FunFam" id="3.40.50.300:FF:000008">
    <property type="entry name" value="ATP-dependent RNA helicase RhlB"/>
    <property type="match status" value="1"/>
</dbReference>
<evidence type="ECO:0000256" key="1">
    <source>
        <dbReference type="ARBA" id="ARBA00012552"/>
    </source>
</evidence>
<evidence type="ECO:0000256" key="9">
    <source>
        <dbReference type="SAM" id="MobiDB-lite"/>
    </source>
</evidence>
<keyword evidence="2 8" id="KW-0547">Nucleotide-binding</keyword>
<dbReference type="InterPro" id="IPR036612">
    <property type="entry name" value="KH_dom_type_1_sf"/>
</dbReference>
<dbReference type="PROSITE" id="PS51192">
    <property type="entry name" value="HELICASE_ATP_BIND_1"/>
    <property type="match status" value="1"/>
</dbReference>
<dbReference type="SMART" id="SM00487">
    <property type="entry name" value="DEXDc"/>
    <property type="match status" value="1"/>
</dbReference>
<dbReference type="PROSITE" id="PS00039">
    <property type="entry name" value="DEAD_ATP_HELICASE"/>
    <property type="match status" value="1"/>
</dbReference>
<dbReference type="InterPro" id="IPR000629">
    <property type="entry name" value="RNA-helicase_DEAD-box_CS"/>
</dbReference>
<feature type="domain" description="Helicase ATP-binding" evidence="10">
    <location>
        <begin position="305"/>
        <end position="480"/>
    </location>
</feature>
<dbReference type="GO" id="GO:0005524">
    <property type="term" value="F:ATP binding"/>
    <property type="evidence" value="ECO:0007669"/>
    <property type="project" value="UniProtKB-KW"/>
</dbReference>
<accession>U5ESK0</accession>
<dbReference type="PROSITE" id="PS50084">
    <property type="entry name" value="KH_TYPE_1"/>
    <property type="match status" value="1"/>
</dbReference>
<feature type="compositionally biased region" description="Basic and acidic residues" evidence="9">
    <location>
        <begin position="95"/>
        <end position="108"/>
    </location>
</feature>
<dbReference type="GO" id="GO:0003724">
    <property type="term" value="F:RNA helicase activity"/>
    <property type="evidence" value="ECO:0007669"/>
    <property type="project" value="UniProtKB-EC"/>
</dbReference>
<dbReference type="GO" id="GO:0016787">
    <property type="term" value="F:hydrolase activity"/>
    <property type="evidence" value="ECO:0007669"/>
    <property type="project" value="UniProtKB-KW"/>
</dbReference>
<dbReference type="GO" id="GO:0031047">
    <property type="term" value="P:regulatory ncRNA-mediated gene silencing"/>
    <property type="evidence" value="ECO:0007669"/>
    <property type="project" value="UniProtKB-ARBA"/>
</dbReference>
<dbReference type="PANTHER" id="PTHR47958">
    <property type="entry name" value="ATP-DEPENDENT RNA HELICASE DBP3"/>
    <property type="match status" value="1"/>
</dbReference>
<dbReference type="InterPro" id="IPR004088">
    <property type="entry name" value="KH_dom_type_1"/>
</dbReference>